<protein>
    <submittedName>
        <fullName evidence="1">Uncharacterized protein</fullName>
    </submittedName>
</protein>
<dbReference type="EMBL" id="KB454488">
    <property type="protein sequence ID" value="EME32119.1"/>
    <property type="molecule type" value="Genomic_DNA"/>
</dbReference>
<organism evidence="1 2">
    <name type="scientific">Galdieria sulphuraria</name>
    <name type="common">Red alga</name>
    <dbReference type="NCBI Taxonomy" id="130081"/>
    <lineage>
        <taxon>Eukaryota</taxon>
        <taxon>Rhodophyta</taxon>
        <taxon>Bangiophyceae</taxon>
        <taxon>Galdieriales</taxon>
        <taxon>Galdieriaceae</taxon>
        <taxon>Galdieria</taxon>
    </lineage>
</organism>
<reference evidence="2" key="1">
    <citation type="journal article" date="2013" name="Science">
        <title>Gene transfer from bacteria and archaea facilitated evolution of an extremophilic eukaryote.</title>
        <authorList>
            <person name="Schonknecht G."/>
            <person name="Chen W.H."/>
            <person name="Ternes C.M."/>
            <person name="Barbier G.G."/>
            <person name="Shrestha R.P."/>
            <person name="Stanke M."/>
            <person name="Brautigam A."/>
            <person name="Baker B.J."/>
            <person name="Banfield J.F."/>
            <person name="Garavito R.M."/>
            <person name="Carr K."/>
            <person name="Wilkerson C."/>
            <person name="Rensing S.A."/>
            <person name="Gagneul D."/>
            <person name="Dickenson N.E."/>
            <person name="Oesterhelt C."/>
            <person name="Lercher M.J."/>
            <person name="Weber A.P."/>
        </authorList>
    </citation>
    <scope>NUCLEOTIDE SEQUENCE [LARGE SCALE GENOMIC DNA]</scope>
    <source>
        <strain evidence="2">074W</strain>
    </source>
</reference>
<name>M2Y8F0_GALSU</name>
<evidence type="ECO:0000313" key="1">
    <source>
        <dbReference type="EMBL" id="EME32119.1"/>
    </source>
</evidence>
<dbReference type="RefSeq" id="XP_005708639.1">
    <property type="nucleotide sequence ID" value="XM_005708582.1"/>
</dbReference>
<gene>
    <name evidence="1" type="ORF">Gasu_08610</name>
</gene>
<evidence type="ECO:0000313" key="2">
    <source>
        <dbReference type="Proteomes" id="UP000030680"/>
    </source>
</evidence>
<dbReference type="Proteomes" id="UP000030680">
    <property type="component" value="Unassembled WGS sequence"/>
</dbReference>
<dbReference type="AlphaFoldDB" id="M2Y8F0"/>
<sequence>MDRYCHSQDSFESNFPPLEFLLEEQQKHEFRSEQYPNHHNVATRLAEDFILETPPSKKMIQKHFLEISSPVTLSKIQFRSTELSKYNEDTYLTPNPRCAVFSTNKSFQKKSTEEHRNVVEPEKIRDSQSLLCNESKFENIIDVDDACSAETTQDNDFSYKNAPVVEGNFGHLNERQQSKFNFSCEHESSKVFDVLQFVGLPRESNEDTIKRVGHEKLWEFALNALLQGKQVIGDEIIYGREDWRKEKLTKPQLVELFGCGNRDLASFSHNTRAHFLGGNGLSTKTTSNKPKWNKVKTRQYPKNKCVQFQRKKFQRKKARN</sequence>
<dbReference type="GeneID" id="17090718"/>
<keyword evidence="2" id="KW-1185">Reference proteome</keyword>
<dbReference type="Gramene" id="EME32119">
    <property type="protein sequence ID" value="EME32119"/>
    <property type="gene ID" value="Gasu_08610"/>
</dbReference>
<accession>M2Y8F0</accession>
<dbReference type="KEGG" id="gsl:Gasu_08610"/>
<proteinExistence type="predicted"/>
<dbReference type="OrthoDB" id="10411918at2759"/>